<keyword evidence="8" id="KW-1185">Reference proteome</keyword>
<dbReference type="PIRSF" id="PIRSF006060">
    <property type="entry name" value="AA_transporter"/>
    <property type="match status" value="1"/>
</dbReference>
<name>A0A926VFW9_9CYAN</name>
<feature type="transmembrane region" description="Helical" evidence="5">
    <location>
        <begin position="278"/>
        <end position="304"/>
    </location>
</feature>
<keyword evidence="2 5" id="KW-0812">Transmembrane</keyword>
<dbReference type="GO" id="GO:0055085">
    <property type="term" value="P:transmembrane transport"/>
    <property type="evidence" value="ECO:0007669"/>
    <property type="project" value="InterPro"/>
</dbReference>
<feature type="transmembrane region" description="Helical" evidence="5">
    <location>
        <begin position="52"/>
        <end position="70"/>
    </location>
</feature>
<reference evidence="7" key="1">
    <citation type="journal article" date="2015" name="ISME J.">
        <title>Draft Genome Sequence of Streptomyces incarnatus NRRL8089, which Produces the Nucleoside Antibiotic Sinefungin.</title>
        <authorList>
            <person name="Oshima K."/>
            <person name="Hattori M."/>
            <person name="Shimizu H."/>
            <person name="Fukuda K."/>
            <person name="Nemoto M."/>
            <person name="Inagaki K."/>
            <person name="Tamura T."/>
        </authorList>
    </citation>
    <scope>NUCLEOTIDE SEQUENCE</scope>
    <source>
        <strain evidence="7">FACHB-1375</strain>
    </source>
</reference>
<proteinExistence type="predicted"/>
<evidence type="ECO:0000256" key="4">
    <source>
        <dbReference type="ARBA" id="ARBA00023136"/>
    </source>
</evidence>
<dbReference type="InterPro" id="IPR050367">
    <property type="entry name" value="APC_superfamily"/>
</dbReference>
<feature type="transmembrane region" description="Helical" evidence="5">
    <location>
        <begin position="336"/>
        <end position="363"/>
    </location>
</feature>
<comment type="subcellular location">
    <subcellularLocation>
        <location evidence="1">Membrane</location>
        <topology evidence="1">Multi-pass membrane protein</topology>
    </subcellularLocation>
</comment>
<evidence type="ECO:0000313" key="8">
    <source>
        <dbReference type="Proteomes" id="UP000641646"/>
    </source>
</evidence>
<feature type="transmembrane region" description="Helical" evidence="5">
    <location>
        <begin position="120"/>
        <end position="149"/>
    </location>
</feature>
<dbReference type="Pfam" id="PF00324">
    <property type="entry name" value="AA_permease"/>
    <property type="match status" value="1"/>
</dbReference>
<reference evidence="7" key="2">
    <citation type="submission" date="2020-08" db="EMBL/GenBank/DDBJ databases">
        <authorList>
            <person name="Chen M."/>
            <person name="Teng W."/>
            <person name="Zhao L."/>
            <person name="Hu C."/>
            <person name="Zhou Y."/>
            <person name="Han B."/>
            <person name="Song L."/>
            <person name="Shu W."/>
        </authorList>
    </citation>
    <scope>NUCLEOTIDE SEQUENCE</scope>
    <source>
        <strain evidence="7">FACHB-1375</strain>
    </source>
</reference>
<dbReference type="EMBL" id="JACJPW010000029">
    <property type="protein sequence ID" value="MBD2182007.1"/>
    <property type="molecule type" value="Genomic_DNA"/>
</dbReference>
<gene>
    <name evidence="7" type="ORF">H6G03_12970</name>
</gene>
<dbReference type="PANTHER" id="PTHR42770:SF7">
    <property type="entry name" value="MEMBRANE PROTEIN"/>
    <property type="match status" value="1"/>
</dbReference>
<organism evidence="7 8">
    <name type="scientific">Aerosakkonema funiforme FACHB-1375</name>
    <dbReference type="NCBI Taxonomy" id="2949571"/>
    <lineage>
        <taxon>Bacteria</taxon>
        <taxon>Bacillati</taxon>
        <taxon>Cyanobacteriota</taxon>
        <taxon>Cyanophyceae</taxon>
        <taxon>Oscillatoriophycideae</taxon>
        <taxon>Aerosakkonematales</taxon>
        <taxon>Aerosakkonemataceae</taxon>
        <taxon>Aerosakkonema</taxon>
    </lineage>
</organism>
<feature type="transmembrane region" description="Helical" evidence="5">
    <location>
        <begin position="161"/>
        <end position="181"/>
    </location>
</feature>
<feature type="transmembrane region" description="Helical" evidence="5">
    <location>
        <begin position="397"/>
        <end position="416"/>
    </location>
</feature>
<dbReference type="Gene3D" id="1.20.1740.10">
    <property type="entry name" value="Amino acid/polyamine transporter I"/>
    <property type="match status" value="1"/>
</dbReference>
<evidence type="ECO:0000313" key="7">
    <source>
        <dbReference type="EMBL" id="MBD2182007.1"/>
    </source>
</evidence>
<dbReference type="GO" id="GO:0016020">
    <property type="term" value="C:membrane"/>
    <property type="evidence" value="ECO:0007669"/>
    <property type="project" value="UniProtKB-SubCell"/>
</dbReference>
<feature type="transmembrane region" description="Helical" evidence="5">
    <location>
        <begin position="234"/>
        <end position="258"/>
    </location>
</feature>
<feature type="transmembrane region" description="Helical" evidence="5">
    <location>
        <begin position="428"/>
        <end position="447"/>
    </location>
</feature>
<dbReference type="Proteomes" id="UP000641646">
    <property type="component" value="Unassembled WGS sequence"/>
</dbReference>
<keyword evidence="4 5" id="KW-0472">Membrane</keyword>
<evidence type="ECO:0000256" key="1">
    <source>
        <dbReference type="ARBA" id="ARBA00004141"/>
    </source>
</evidence>
<keyword evidence="3 5" id="KW-1133">Transmembrane helix</keyword>
<evidence type="ECO:0000256" key="3">
    <source>
        <dbReference type="ARBA" id="ARBA00022989"/>
    </source>
</evidence>
<feature type="transmembrane region" description="Helical" evidence="5">
    <location>
        <begin position="201"/>
        <end position="222"/>
    </location>
</feature>
<evidence type="ECO:0000259" key="6">
    <source>
        <dbReference type="Pfam" id="PF00324"/>
    </source>
</evidence>
<feature type="transmembrane region" description="Helical" evidence="5">
    <location>
        <begin position="82"/>
        <end position="108"/>
    </location>
</feature>
<dbReference type="AlphaFoldDB" id="A0A926VFW9"/>
<accession>A0A926VFW9</accession>
<comment type="caution">
    <text evidence="7">The sequence shown here is derived from an EMBL/GenBank/DDBJ whole genome shotgun (WGS) entry which is preliminary data.</text>
</comment>
<protein>
    <submittedName>
        <fullName evidence="7">APC family permease</fullName>
    </submittedName>
</protein>
<feature type="domain" description="Amino acid permease/ SLC12A" evidence="6">
    <location>
        <begin position="23"/>
        <end position="415"/>
    </location>
</feature>
<dbReference type="PANTHER" id="PTHR42770">
    <property type="entry name" value="AMINO ACID TRANSPORTER-RELATED"/>
    <property type="match status" value="1"/>
</dbReference>
<dbReference type="InterPro" id="IPR004841">
    <property type="entry name" value="AA-permease/SLC12A_dom"/>
</dbReference>
<evidence type="ECO:0000256" key="5">
    <source>
        <dbReference type="SAM" id="Phobius"/>
    </source>
</evidence>
<evidence type="ECO:0000256" key="2">
    <source>
        <dbReference type="ARBA" id="ARBA00022692"/>
    </source>
</evidence>
<sequence>MPDETNQNFSGLRAECLSFPEIISQSFANVAPTAAPTISVGLVFANAGNGTWLTFAIAMIGVVLVGLNISQFARRSASPGSLYAYISMGLGSTMGVISGWSLLLAYLFAGMAVVAAFSNFANVLLSLIGIELSPIFLLAICTGFGWYLAYKDIQLSTKLMLGLEAFSVSLLLLIAAIVLFKHGFAIDMSQLYLKDTKPDELILGLILAIFSYTGFESATALGDEAKNPLKFIPAAVVLTPILSGLFFTLLAYTEVLAFSGYSTPLDKSDSPINDVANIAGVGFLGLLITIGALVTFFSCVIACINAGSRILFTMARHGIFHDAMGLAHKSNKTPHIAITMLSIILFIVPASMSLFSLSILDIITYMGTLATYGFLTAYISIAIAAPVYLYRQRVLNILDIAIAVLAVLFMLIPIVGSLYPAPPFPFNVFPYLFLMYLCVGGAWFLMLRLHSPEVIENMEDELEKIHAKFSEMKKI</sequence>
<feature type="transmembrane region" description="Helical" evidence="5">
    <location>
        <begin position="369"/>
        <end position="390"/>
    </location>
</feature>